<dbReference type="InterPro" id="IPR027417">
    <property type="entry name" value="P-loop_NTPase"/>
</dbReference>
<dbReference type="AlphaFoldDB" id="A0A7K1XXR9"/>
<dbReference type="Pfam" id="PF13807">
    <property type="entry name" value="GNVR"/>
    <property type="match status" value="1"/>
</dbReference>
<keyword evidence="12" id="KW-0418">Kinase</keyword>
<keyword evidence="2" id="KW-1003">Cell membrane</keyword>
<organism evidence="12 13">
    <name type="scientific">Hufsiella ginkgonis</name>
    <dbReference type="NCBI Taxonomy" id="2695274"/>
    <lineage>
        <taxon>Bacteria</taxon>
        <taxon>Pseudomonadati</taxon>
        <taxon>Bacteroidota</taxon>
        <taxon>Sphingobacteriia</taxon>
        <taxon>Sphingobacteriales</taxon>
        <taxon>Sphingobacteriaceae</taxon>
        <taxon>Hufsiella</taxon>
    </lineage>
</organism>
<dbReference type="EMBL" id="WVHS01000002">
    <property type="protein sequence ID" value="MXV15790.1"/>
    <property type="molecule type" value="Genomic_DNA"/>
</dbReference>
<feature type="coiled-coil region" evidence="8">
    <location>
        <begin position="267"/>
        <end position="294"/>
    </location>
</feature>
<dbReference type="SUPFAM" id="SSF52540">
    <property type="entry name" value="P-loop containing nucleoside triphosphate hydrolases"/>
    <property type="match status" value="1"/>
</dbReference>
<keyword evidence="3 9" id="KW-0812">Transmembrane</keyword>
<dbReference type="GO" id="GO:0004715">
    <property type="term" value="F:non-membrane spanning protein tyrosine kinase activity"/>
    <property type="evidence" value="ECO:0007669"/>
    <property type="project" value="UniProtKB-EC"/>
</dbReference>
<evidence type="ECO:0000256" key="4">
    <source>
        <dbReference type="ARBA" id="ARBA00022741"/>
    </source>
</evidence>
<evidence type="ECO:0000256" key="1">
    <source>
        <dbReference type="ARBA" id="ARBA00004651"/>
    </source>
</evidence>
<dbReference type="GO" id="GO:0005886">
    <property type="term" value="C:plasma membrane"/>
    <property type="evidence" value="ECO:0007669"/>
    <property type="project" value="UniProtKB-SubCell"/>
</dbReference>
<dbReference type="EC" id="2.7.10.2" evidence="12"/>
<dbReference type="InterPro" id="IPR005702">
    <property type="entry name" value="Wzc-like_C"/>
</dbReference>
<keyword evidence="12" id="KW-0808">Transferase</keyword>
<dbReference type="InterPro" id="IPR003856">
    <property type="entry name" value="LPS_length_determ_N"/>
</dbReference>
<evidence type="ECO:0000256" key="5">
    <source>
        <dbReference type="ARBA" id="ARBA00022840"/>
    </source>
</evidence>
<dbReference type="RefSeq" id="WP_160906763.1">
    <property type="nucleotide sequence ID" value="NZ_WVHS01000002.1"/>
</dbReference>
<evidence type="ECO:0000256" key="7">
    <source>
        <dbReference type="ARBA" id="ARBA00023136"/>
    </source>
</evidence>
<evidence type="ECO:0000256" key="9">
    <source>
        <dbReference type="SAM" id="Phobius"/>
    </source>
</evidence>
<evidence type="ECO:0000259" key="11">
    <source>
        <dbReference type="Pfam" id="PF13807"/>
    </source>
</evidence>
<name>A0A7K1XXR9_9SPHI</name>
<evidence type="ECO:0000259" key="10">
    <source>
        <dbReference type="Pfam" id="PF02706"/>
    </source>
</evidence>
<evidence type="ECO:0000313" key="13">
    <source>
        <dbReference type="Proteomes" id="UP000451233"/>
    </source>
</evidence>
<dbReference type="Proteomes" id="UP000451233">
    <property type="component" value="Unassembled WGS sequence"/>
</dbReference>
<keyword evidence="13" id="KW-1185">Reference proteome</keyword>
<dbReference type="Gene3D" id="3.40.50.300">
    <property type="entry name" value="P-loop containing nucleotide triphosphate hydrolases"/>
    <property type="match status" value="1"/>
</dbReference>
<evidence type="ECO:0000256" key="8">
    <source>
        <dbReference type="SAM" id="Coils"/>
    </source>
</evidence>
<dbReference type="InterPro" id="IPR050445">
    <property type="entry name" value="Bact_polysacc_biosynth/exp"/>
</dbReference>
<sequence length="820" mass="91030">MTNHLSNRRQLPKHHITDLWTVLTRYVYHWPLFVLGAGLSIAAGIFYLKITKPVYGISATILVKDEKKSPREKSALQELNQSSAPNNAESEIQIIKSRGLIAAVVNDLQLWTVYTKTEGMTSRDIYQAKPFTFTLLHEGRDLTGQKLSVTILDDKRFEFTDPDGARKTAAFGKEVSSHLGRWAIEPARTLHSHIGSTINIAFNDPDKTSNAYMKALDVHLLDKLAPTIGLFINDEVPTRGKDVLNHIINQYNILTAAEEKRTTKSTIDFIDSRLASLTGELNNAEKEVEGFRTSEGLTDINSQSKVYLENVQMNDSKLNEVNVQLNVLSGVEQYVNSSPANQNAPAMVGIADPALNNLVEKLSQLQLKRVALLATTPEKNPEFIPINDQIRETRAGIKENIQGIKSGLLSTKRELQSFNNKFESSIRNIPGQERQFVGMKRQQAIKENLYVYLLQKREEMALSYAGTVSDARIVDYASVGDVVWPRLPLVGALAVIFGLGLPFLVIYFRHSFNRKITGRNEIEEALAIPIIGELSYQEAGGNIVLTNETNPMISEQFRSIRTNLHYLHQQNTGISVNRHERLADHTGIPAMAGSVSRWPLEEESSPAPHGRVTLVTSSVSNEGKSFVSSNLAVSIAASGKKTVILEMDLRKPKISAMFKLPSRHPGITDFLSSGRLSSEDITQASAVANLDVIGCGAIADNPSELLSNGGLEKLIDDLRPIYDDIIIDTPPIHLVTDAMIIAMEANVSLYLIRQGVTGKNELDFISEIHDEDKLPNMRIVFNGINKAKYGYGYGFDTSYYYTGKTKPASRASFKTFLSRF</sequence>
<protein>
    <submittedName>
        <fullName evidence="12">Polysaccharide biosynthesis tyrosine autokinase</fullName>
        <ecNumber evidence="12">2.7.10.2</ecNumber>
    </submittedName>
</protein>
<comment type="subcellular location">
    <subcellularLocation>
        <location evidence="1">Cell membrane</location>
        <topology evidence="1">Multi-pass membrane protein</topology>
    </subcellularLocation>
</comment>
<keyword evidence="5" id="KW-0067">ATP-binding</keyword>
<feature type="transmembrane region" description="Helical" evidence="9">
    <location>
        <begin position="28"/>
        <end position="48"/>
    </location>
</feature>
<feature type="domain" description="Polysaccharide chain length determinant N-terminal" evidence="10">
    <location>
        <begin position="29"/>
        <end position="108"/>
    </location>
</feature>
<dbReference type="GO" id="GO:0005524">
    <property type="term" value="F:ATP binding"/>
    <property type="evidence" value="ECO:0007669"/>
    <property type="project" value="UniProtKB-KW"/>
</dbReference>
<keyword evidence="8" id="KW-0175">Coiled coil</keyword>
<keyword evidence="6 9" id="KW-1133">Transmembrane helix</keyword>
<dbReference type="PANTHER" id="PTHR32309:SF13">
    <property type="entry name" value="FERRIC ENTEROBACTIN TRANSPORT PROTEIN FEPE"/>
    <property type="match status" value="1"/>
</dbReference>
<feature type="transmembrane region" description="Helical" evidence="9">
    <location>
        <begin position="487"/>
        <end position="508"/>
    </location>
</feature>
<feature type="domain" description="Tyrosine-protein kinase G-rich" evidence="11">
    <location>
        <begin position="433"/>
        <end position="510"/>
    </location>
</feature>
<accession>A0A7K1XXR9</accession>
<dbReference type="InterPro" id="IPR032807">
    <property type="entry name" value="GNVR"/>
</dbReference>
<gene>
    <name evidence="12" type="ORF">GS398_10780</name>
</gene>
<comment type="caution">
    <text evidence="12">The sequence shown here is derived from an EMBL/GenBank/DDBJ whole genome shotgun (WGS) entry which is preliminary data.</text>
</comment>
<dbReference type="Pfam" id="PF02706">
    <property type="entry name" value="Wzz"/>
    <property type="match status" value="1"/>
</dbReference>
<keyword evidence="7 9" id="KW-0472">Membrane</keyword>
<proteinExistence type="predicted"/>
<keyword evidence="4" id="KW-0547">Nucleotide-binding</keyword>
<evidence type="ECO:0000313" key="12">
    <source>
        <dbReference type="EMBL" id="MXV15790.1"/>
    </source>
</evidence>
<evidence type="ECO:0000256" key="3">
    <source>
        <dbReference type="ARBA" id="ARBA00022692"/>
    </source>
</evidence>
<evidence type="ECO:0000256" key="2">
    <source>
        <dbReference type="ARBA" id="ARBA00022475"/>
    </source>
</evidence>
<evidence type="ECO:0000256" key="6">
    <source>
        <dbReference type="ARBA" id="ARBA00022989"/>
    </source>
</evidence>
<reference evidence="12 13" key="1">
    <citation type="submission" date="2019-11" db="EMBL/GenBank/DDBJ databases">
        <title>Pedobacter sp. HMF7056 Genome sequencing and assembly.</title>
        <authorList>
            <person name="Kang H."/>
            <person name="Kim H."/>
            <person name="Joh K."/>
        </authorList>
    </citation>
    <scope>NUCLEOTIDE SEQUENCE [LARGE SCALE GENOMIC DNA]</scope>
    <source>
        <strain evidence="12 13">HMF7056</strain>
    </source>
</reference>
<dbReference type="NCBIfam" id="TIGR01007">
    <property type="entry name" value="eps_fam"/>
    <property type="match status" value="1"/>
</dbReference>
<dbReference type="PANTHER" id="PTHR32309">
    <property type="entry name" value="TYROSINE-PROTEIN KINASE"/>
    <property type="match status" value="1"/>
</dbReference>
<dbReference type="CDD" id="cd05387">
    <property type="entry name" value="BY-kinase"/>
    <property type="match status" value="1"/>
</dbReference>